<dbReference type="EMBL" id="CP051680">
    <property type="protein sequence ID" value="QJD85153.1"/>
    <property type="molecule type" value="Genomic_DNA"/>
</dbReference>
<organism evidence="2 3">
    <name type="scientific">Cohnella herbarum</name>
    <dbReference type="NCBI Taxonomy" id="2728023"/>
    <lineage>
        <taxon>Bacteria</taxon>
        <taxon>Bacillati</taxon>
        <taxon>Bacillota</taxon>
        <taxon>Bacilli</taxon>
        <taxon>Bacillales</taxon>
        <taxon>Paenibacillaceae</taxon>
        <taxon>Cohnella</taxon>
    </lineage>
</organism>
<gene>
    <name evidence="2" type="ORF">HH215_19565</name>
</gene>
<reference evidence="2 3" key="1">
    <citation type="submission" date="2020-04" db="EMBL/GenBank/DDBJ databases">
        <title>Genome sequencing of novel species.</title>
        <authorList>
            <person name="Heo J."/>
            <person name="Kim S.-J."/>
            <person name="Kim J.-S."/>
            <person name="Hong S.-B."/>
            <person name="Kwon S.-W."/>
        </authorList>
    </citation>
    <scope>NUCLEOTIDE SEQUENCE [LARGE SCALE GENOMIC DNA]</scope>
    <source>
        <strain evidence="2 3">MFER-1</strain>
    </source>
</reference>
<dbReference type="KEGG" id="cheb:HH215_19565"/>
<feature type="signal peptide" evidence="1">
    <location>
        <begin position="1"/>
        <end position="22"/>
    </location>
</feature>
<dbReference type="AlphaFoldDB" id="A0A7Z2VL84"/>
<dbReference type="RefSeq" id="WP_169281419.1">
    <property type="nucleotide sequence ID" value="NZ_CP051680.1"/>
</dbReference>
<keyword evidence="3" id="KW-1185">Reference proteome</keyword>
<name>A0A7Z2VL84_9BACL</name>
<evidence type="ECO:0000313" key="3">
    <source>
        <dbReference type="Proteomes" id="UP000502248"/>
    </source>
</evidence>
<evidence type="ECO:0000313" key="2">
    <source>
        <dbReference type="EMBL" id="QJD85153.1"/>
    </source>
</evidence>
<evidence type="ECO:0000256" key="1">
    <source>
        <dbReference type="SAM" id="SignalP"/>
    </source>
</evidence>
<keyword evidence="1" id="KW-0732">Signal</keyword>
<dbReference type="Proteomes" id="UP000502248">
    <property type="component" value="Chromosome"/>
</dbReference>
<protein>
    <submittedName>
        <fullName evidence="2">Uncharacterized protein</fullName>
    </submittedName>
</protein>
<feature type="chain" id="PRO_5030603728" evidence="1">
    <location>
        <begin position="23"/>
        <end position="180"/>
    </location>
</feature>
<accession>A0A7Z2VL84</accession>
<sequence length="180" mass="21051">MKYKLLTLLTLAFLTISMPAIAAASPGEHEHHRSDKHPVIDWSSYPADIQALKSELDQIRTEQKSLFHQMRSQSEVIKEARKTLTSDQRNTLKKPAKQLIEQMKTSRDAIHDMREKKHESWNSFHEHATKQQWSTAKKDLQTIIKQKRQILENQHTIVKLQKQLITLINPSHESHIHTEE</sequence>
<proteinExistence type="predicted"/>